<keyword evidence="1" id="KW-1133">Transmembrane helix</keyword>
<feature type="non-terminal residue" evidence="2">
    <location>
        <position position="76"/>
    </location>
</feature>
<evidence type="ECO:0000313" key="3">
    <source>
        <dbReference type="Proteomes" id="UP000265520"/>
    </source>
</evidence>
<protein>
    <submittedName>
        <fullName evidence="2">Uncharacterized protein</fullName>
    </submittedName>
</protein>
<comment type="caution">
    <text evidence="2">The sequence shown here is derived from an EMBL/GenBank/DDBJ whole genome shotgun (WGS) entry which is preliminary data.</text>
</comment>
<sequence length="76" mass="8329">MAGITCCLAVIKLNKEKLNFKSGVEFVDDIHYPRVIALVACWWFSLIPVVLPLIVTALLLCLGVPSSDESWAGRLA</sequence>
<feature type="transmembrane region" description="Helical" evidence="1">
    <location>
        <begin position="35"/>
        <end position="64"/>
    </location>
</feature>
<dbReference type="Proteomes" id="UP000265520">
    <property type="component" value="Unassembled WGS sequence"/>
</dbReference>
<dbReference type="EMBL" id="LXQA010156346">
    <property type="protein sequence ID" value="MCI26946.1"/>
    <property type="molecule type" value="Genomic_DNA"/>
</dbReference>
<evidence type="ECO:0000256" key="1">
    <source>
        <dbReference type="SAM" id="Phobius"/>
    </source>
</evidence>
<keyword evidence="1" id="KW-0472">Membrane</keyword>
<dbReference type="AlphaFoldDB" id="A0A392QTU0"/>
<reference evidence="2 3" key="1">
    <citation type="journal article" date="2018" name="Front. Plant Sci.">
        <title>Red Clover (Trifolium pratense) and Zigzag Clover (T. medium) - A Picture of Genomic Similarities and Differences.</title>
        <authorList>
            <person name="Dluhosova J."/>
            <person name="Istvanek J."/>
            <person name="Nedelnik J."/>
            <person name="Repkova J."/>
        </authorList>
    </citation>
    <scope>NUCLEOTIDE SEQUENCE [LARGE SCALE GENOMIC DNA]</scope>
    <source>
        <strain evidence="3">cv. 10/8</strain>
        <tissue evidence="2">Leaf</tissue>
    </source>
</reference>
<keyword evidence="1" id="KW-0812">Transmembrane</keyword>
<keyword evidence="3" id="KW-1185">Reference proteome</keyword>
<name>A0A392QTU0_9FABA</name>
<evidence type="ECO:0000313" key="2">
    <source>
        <dbReference type="EMBL" id="MCI26946.1"/>
    </source>
</evidence>
<accession>A0A392QTU0</accession>
<proteinExistence type="predicted"/>
<organism evidence="2 3">
    <name type="scientific">Trifolium medium</name>
    <dbReference type="NCBI Taxonomy" id="97028"/>
    <lineage>
        <taxon>Eukaryota</taxon>
        <taxon>Viridiplantae</taxon>
        <taxon>Streptophyta</taxon>
        <taxon>Embryophyta</taxon>
        <taxon>Tracheophyta</taxon>
        <taxon>Spermatophyta</taxon>
        <taxon>Magnoliopsida</taxon>
        <taxon>eudicotyledons</taxon>
        <taxon>Gunneridae</taxon>
        <taxon>Pentapetalae</taxon>
        <taxon>rosids</taxon>
        <taxon>fabids</taxon>
        <taxon>Fabales</taxon>
        <taxon>Fabaceae</taxon>
        <taxon>Papilionoideae</taxon>
        <taxon>50 kb inversion clade</taxon>
        <taxon>NPAAA clade</taxon>
        <taxon>Hologalegina</taxon>
        <taxon>IRL clade</taxon>
        <taxon>Trifolieae</taxon>
        <taxon>Trifolium</taxon>
    </lineage>
</organism>